<dbReference type="PANTHER" id="PTHR33993:SF10">
    <property type="entry name" value="CONSERVED PROTEIN"/>
    <property type="match status" value="1"/>
</dbReference>
<evidence type="ECO:0000259" key="1">
    <source>
        <dbReference type="PROSITE" id="PS51819"/>
    </source>
</evidence>
<feature type="domain" description="VOC" evidence="1">
    <location>
        <begin position="10"/>
        <end position="123"/>
    </location>
</feature>
<proteinExistence type="predicted"/>
<dbReference type="InterPro" id="IPR037523">
    <property type="entry name" value="VOC_core"/>
</dbReference>
<evidence type="ECO:0000313" key="3">
    <source>
        <dbReference type="Proteomes" id="UP000467124"/>
    </source>
</evidence>
<organism evidence="2 3">
    <name type="scientific">Nocardiopsis alba</name>
    <dbReference type="NCBI Taxonomy" id="53437"/>
    <lineage>
        <taxon>Bacteria</taxon>
        <taxon>Bacillati</taxon>
        <taxon>Actinomycetota</taxon>
        <taxon>Actinomycetes</taxon>
        <taxon>Streptosporangiales</taxon>
        <taxon>Nocardiopsidaceae</taxon>
        <taxon>Nocardiopsis</taxon>
    </lineage>
</organism>
<evidence type="ECO:0000313" key="2">
    <source>
        <dbReference type="EMBL" id="MYR32749.1"/>
    </source>
</evidence>
<dbReference type="AlphaFoldDB" id="A0A7K2IRZ1"/>
<reference evidence="2 3" key="1">
    <citation type="journal article" date="2019" name="Nat. Commun.">
        <title>The antimicrobial potential of Streptomyces from insect microbiomes.</title>
        <authorList>
            <person name="Chevrette M.G."/>
            <person name="Carlson C.M."/>
            <person name="Ortega H.E."/>
            <person name="Thomas C."/>
            <person name="Ananiev G.E."/>
            <person name="Barns K.J."/>
            <person name="Book A.J."/>
            <person name="Cagnazzo J."/>
            <person name="Carlos C."/>
            <person name="Flanigan W."/>
            <person name="Grubbs K.J."/>
            <person name="Horn H.A."/>
            <person name="Hoffmann F.M."/>
            <person name="Klassen J.L."/>
            <person name="Knack J.J."/>
            <person name="Lewin G.R."/>
            <person name="McDonald B.R."/>
            <person name="Muller L."/>
            <person name="Melo W.G.P."/>
            <person name="Pinto-Tomas A.A."/>
            <person name="Schmitz A."/>
            <person name="Wendt-Pienkowski E."/>
            <person name="Wildman S."/>
            <person name="Zhao M."/>
            <person name="Zhang F."/>
            <person name="Bugni T.S."/>
            <person name="Andes D.R."/>
            <person name="Pupo M.T."/>
            <person name="Currie C.R."/>
        </authorList>
    </citation>
    <scope>NUCLEOTIDE SEQUENCE [LARGE SCALE GENOMIC DNA]</scope>
    <source>
        <strain evidence="2 3">SID5840</strain>
    </source>
</reference>
<dbReference type="Pfam" id="PF00903">
    <property type="entry name" value="Glyoxalase"/>
    <property type="match status" value="2"/>
</dbReference>
<dbReference type="EMBL" id="WWHY01000001">
    <property type="protein sequence ID" value="MYR32749.1"/>
    <property type="molecule type" value="Genomic_DNA"/>
</dbReference>
<dbReference type="InterPro" id="IPR029068">
    <property type="entry name" value="Glyas_Bleomycin-R_OHBP_Dase"/>
</dbReference>
<sequence>MITTDHLPGSPCWIDVASPDPEITAEFYRRLFGWEAESAGPEAGGYVNFRLNGALVGAISPTRDEEQPIVWSIYRYTTDLDETLREATALGATVHVEPMDVLDLGRTAYLTDPQGGDLSLWQPRSFSGLELTDAPGALMWTEMWTPSAQGTKDFYGGLFGWEFTDIELEGSQRYSMIRPAGTGEDRYFGGAMEMTPDQLPQTDGKGDWHPVFHVMDCDAVIAELRDTGGQVLMGPEDAPGVGRLAVCSDPFGAGFVLLTPSPM</sequence>
<dbReference type="RefSeq" id="WP_161110884.1">
    <property type="nucleotide sequence ID" value="NZ_WWHY01000001.1"/>
</dbReference>
<comment type="caution">
    <text evidence="2">The sequence shown here is derived from an EMBL/GenBank/DDBJ whole genome shotgun (WGS) entry which is preliminary data.</text>
</comment>
<accession>A0A7K2IRZ1</accession>
<dbReference type="SUPFAM" id="SSF54593">
    <property type="entry name" value="Glyoxalase/Bleomycin resistance protein/Dihydroxybiphenyl dioxygenase"/>
    <property type="match status" value="2"/>
</dbReference>
<dbReference type="PANTHER" id="PTHR33993">
    <property type="entry name" value="GLYOXALASE-RELATED"/>
    <property type="match status" value="1"/>
</dbReference>
<dbReference type="PROSITE" id="PS51819">
    <property type="entry name" value="VOC"/>
    <property type="match status" value="2"/>
</dbReference>
<dbReference type="InterPro" id="IPR004360">
    <property type="entry name" value="Glyas_Fos-R_dOase_dom"/>
</dbReference>
<name>A0A7K2IRZ1_9ACTN</name>
<dbReference type="Gene3D" id="3.10.180.10">
    <property type="entry name" value="2,3-Dihydroxybiphenyl 1,2-Dioxygenase, domain 1"/>
    <property type="match status" value="2"/>
</dbReference>
<dbReference type="Proteomes" id="UP000467124">
    <property type="component" value="Unassembled WGS sequence"/>
</dbReference>
<feature type="domain" description="VOC" evidence="1">
    <location>
        <begin position="137"/>
        <end position="260"/>
    </location>
</feature>
<dbReference type="InterPro" id="IPR052164">
    <property type="entry name" value="Anthracycline_SecMetBiosynth"/>
</dbReference>
<protein>
    <submittedName>
        <fullName evidence="2">VOC family protein</fullName>
    </submittedName>
</protein>
<gene>
    <name evidence="2" type="ORF">GTW20_10790</name>
</gene>
<dbReference type="CDD" id="cd07247">
    <property type="entry name" value="SgaA_N_like"/>
    <property type="match status" value="2"/>
</dbReference>